<feature type="chain" id="PRO_5039944358" evidence="1">
    <location>
        <begin position="19"/>
        <end position="121"/>
    </location>
</feature>
<evidence type="ECO:0000256" key="1">
    <source>
        <dbReference type="SAM" id="SignalP"/>
    </source>
</evidence>
<proteinExistence type="predicted"/>
<dbReference type="EMBL" id="JADBJN010000004">
    <property type="protein sequence ID" value="KAG5669573.1"/>
    <property type="molecule type" value="Genomic_DNA"/>
</dbReference>
<reference evidence="2" key="1">
    <citation type="submission" date="2021-03" db="EMBL/GenBank/DDBJ databases">
        <title>Chromosome level genome of the anhydrobiotic midge Polypedilum vanderplanki.</title>
        <authorList>
            <person name="Yoshida Y."/>
            <person name="Kikawada T."/>
            <person name="Gusev O."/>
        </authorList>
    </citation>
    <scope>NUCLEOTIDE SEQUENCE</scope>
    <source>
        <strain evidence="2">NIAS01</strain>
        <tissue evidence="2">Whole body or cell culture</tissue>
    </source>
</reference>
<name>A0A9J6BIB8_POLVA</name>
<evidence type="ECO:0000313" key="3">
    <source>
        <dbReference type="Proteomes" id="UP001107558"/>
    </source>
</evidence>
<comment type="caution">
    <text evidence="2">The sequence shown here is derived from an EMBL/GenBank/DDBJ whole genome shotgun (WGS) entry which is preliminary data.</text>
</comment>
<protein>
    <submittedName>
        <fullName evidence="2">Uncharacterized protein</fullName>
    </submittedName>
</protein>
<accession>A0A9J6BIB8</accession>
<keyword evidence="3" id="KW-1185">Reference proteome</keyword>
<evidence type="ECO:0000313" key="2">
    <source>
        <dbReference type="EMBL" id="KAG5669573.1"/>
    </source>
</evidence>
<gene>
    <name evidence="2" type="ORF">PVAND_017460</name>
</gene>
<dbReference type="AlphaFoldDB" id="A0A9J6BIB8"/>
<feature type="signal peptide" evidence="1">
    <location>
        <begin position="1"/>
        <end position="18"/>
    </location>
</feature>
<dbReference type="Proteomes" id="UP001107558">
    <property type="component" value="Chromosome 4"/>
</dbReference>
<organism evidence="2 3">
    <name type="scientific">Polypedilum vanderplanki</name>
    <name type="common">Sleeping chironomid midge</name>
    <dbReference type="NCBI Taxonomy" id="319348"/>
    <lineage>
        <taxon>Eukaryota</taxon>
        <taxon>Metazoa</taxon>
        <taxon>Ecdysozoa</taxon>
        <taxon>Arthropoda</taxon>
        <taxon>Hexapoda</taxon>
        <taxon>Insecta</taxon>
        <taxon>Pterygota</taxon>
        <taxon>Neoptera</taxon>
        <taxon>Endopterygota</taxon>
        <taxon>Diptera</taxon>
        <taxon>Nematocera</taxon>
        <taxon>Chironomoidea</taxon>
        <taxon>Chironomidae</taxon>
        <taxon>Chironominae</taxon>
        <taxon>Polypedilum</taxon>
        <taxon>Polypedilum</taxon>
    </lineage>
</organism>
<sequence length="121" mass="14670">MKFIILIFFLISFQQILSITNDEKHKKVEEINDEEFNKIMELLGENSSPIKFYGNLMETIDEFTGKYQKVMHKKEEFEKVMEQREKIAEEDQQIRNERISVMNIPPPKIPYDHPKFYYDEM</sequence>
<keyword evidence="1" id="KW-0732">Signal</keyword>